<name>A0A3P6EI89_BRAOL</name>
<dbReference type="PANTHER" id="PTHR45023:SF4">
    <property type="entry name" value="GLYCINE-RICH PROTEIN-RELATED"/>
    <property type="match status" value="1"/>
</dbReference>
<dbReference type="EMBL" id="LR031875">
    <property type="protein sequence ID" value="VDD31029.1"/>
    <property type="molecule type" value="Genomic_DNA"/>
</dbReference>
<evidence type="ECO:0000259" key="1">
    <source>
        <dbReference type="PROSITE" id="PS50090"/>
    </source>
</evidence>
<sequence length="137" mass="15397">MDFNSYTPLANFVDLLNSQQDTVFGYVQDSVEVSSSQVPLFSSQATKEETPAERKERRAWMPIDDVALISAWLNTSKDPVVANEQIAGAFWKRIAAYFAASPKVAGSEVRESSHCKQRWQKINDQVNKFCGTSFVKL</sequence>
<dbReference type="PANTHER" id="PTHR45023">
    <property type="match status" value="1"/>
</dbReference>
<protein>
    <recommendedName>
        <fullName evidence="1">Myb-like domain-containing protein</fullName>
    </recommendedName>
</protein>
<dbReference type="AlphaFoldDB" id="A0A3P6EI89"/>
<reference evidence="2" key="1">
    <citation type="submission" date="2018-11" db="EMBL/GenBank/DDBJ databases">
        <authorList>
            <consortium name="Genoscope - CEA"/>
            <person name="William W."/>
        </authorList>
    </citation>
    <scope>NUCLEOTIDE SEQUENCE</scope>
</reference>
<evidence type="ECO:0000313" key="2">
    <source>
        <dbReference type="EMBL" id="VDD31029.1"/>
    </source>
</evidence>
<dbReference type="InterPro" id="IPR001005">
    <property type="entry name" value="SANT/Myb"/>
</dbReference>
<feature type="domain" description="Myb-like" evidence="1">
    <location>
        <begin position="52"/>
        <end position="123"/>
    </location>
</feature>
<gene>
    <name evidence="2" type="ORF">BOLC9T56352H</name>
</gene>
<dbReference type="PROSITE" id="PS50090">
    <property type="entry name" value="MYB_LIKE"/>
    <property type="match status" value="1"/>
</dbReference>
<accession>A0A3P6EI89</accession>
<organism evidence="2">
    <name type="scientific">Brassica oleracea</name>
    <name type="common">Wild cabbage</name>
    <dbReference type="NCBI Taxonomy" id="3712"/>
    <lineage>
        <taxon>Eukaryota</taxon>
        <taxon>Viridiplantae</taxon>
        <taxon>Streptophyta</taxon>
        <taxon>Embryophyta</taxon>
        <taxon>Tracheophyta</taxon>
        <taxon>Spermatophyta</taxon>
        <taxon>Magnoliopsida</taxon>
        <taxon>eudicotyledons</taxon>
        <taxon>Gunneridae</taxon>
        <taxon>Pentapetalae</taxon>
        <taxon>rosids</taxon>
        <taxon>malvids</taxon>
        <taxon>Brassicales</taxon>
        <taxon>Brassicaceae</taxon>
        <taxon>Brassiceae</taxon>
        <taxon>Brassica</taxon>
    </lineage>
</organism>
<proteinExistence type="predicted"/>